<dbReference type="AlphaFoldDB" id="A0A6H5GZB9"/>
<accession>A0A6H5GZB9</accession>
<reference evidence="1 2" key="1">
    <citation type="submission" date="2020-02" db="EMBL/GenBank/DDBJ databases">
        <authorList>
            <person name="Ferguson B K."/>
        </authorList>
    </citation>
    <scope>NUCLEOTIDE SEQUENCE [LARGE SCALE GENOMIC DNA]</scope>
</reference>
<organism evidence="1 2">
    <name type="scientific">Nesidiocoris tenuis</name>
    <dbReference type="NCBI Taxonomy" id="355587"/>
    <lineage>
        <taxon>Eukaryota</taxon>
        <taxon>Metazoa</taxon>
        <taxon>Ecdysozoa</taxon>
        <taxon>Arthropoda</taxon>
        <taxon>Hexapoda</taxon>
        <taxon>Insecta</taxon>
        <taxon>Pterygota</taxon>
        <taxon>Neoptera</taxon>
        <taxon>Paraneoptera</taxon>
        <taxon>Hemiptera</taxon>
        <taxon>Heteroptera</taxon>
        <taxon>Panheteroptera</taxon>
        <taxon>Cimicomorpha</taxon>
        <taxon>Miridae</taxon>
        <taxon>Dicyphina</taxon>
        <taxon>Nesidiocoris</taxon>
    </lineage>
</organism>
<evidence type="ECO:0000313" key="2">
    <source>
        <dbReference type="Proteomes" id="UP000479000"/>
    </source>
</evidence>
<feature type="non-terminal residue" evidence="1">
    <location>
        <position position="1"/>
    </location>
</feature>
<evidence type="ECO:0000313" key="1">
    <source>
        <dbReference type="EMBL" id="CAB0006559.1"/>
    </source>
</evidence>
<keyword evidence="2" id="KW-1185">Reference proteome</keyword>
<sequence>IHQARKSDKVRRRNFPYPLVRHWPPKVAPPYPMSRFPNSKIPRWKMWATVGVYHKKKIGFEKKIVVHLKN</sequence>
<dbReference type="EMBL" id="CADCXU010017794">
    <property type="protein sequence ID" value="CAB0006559.1"/>
    <property type="molecule type" value="Genomic_DNA"/>
</dbReference>
<protein>
    <submittedName>
        <fullName evidence="1">Uncharacterized protein</fullName>
    </submittedName>
</protein>
<name>A0A6H5GZB9_9HEMI</name>
<proteinExistence type="predicted"/>
<gene>
    <name evidence="1" type="ORF">NTEN_LOCUS12036</name>
</gene>
<dbReference type="Proteomes" id="UP000479000">
    <property type="component" value="Unassembled WGS sequence"/>
</dbReference>